<dbReference type="EMBL" id="JAESVP010000004">
    <property type="protein sequence ID" value="MBL4928429.1"/>
    <property type="molecule type" value="Genomic_DNA"/>
</dbReference>
<dbReference type="PANTHER" id="PTHR33337:SF40">
    <property type="entry name" value="CENP-V_GFA DOMAIN-CONTAINING PROTEIN-RELATED"/>
    <property type="match status" value="1"/>
</dbReference>
<dbReference type="Gene3D" id="3.90.1590.10">
    <property type="entry name" value="glutathione-dependent formaldehyde- activating enzyme (gfa)"/>
    <property type="match status" value="1"/>
</dbReference>
<organism evidence="6 7">
    <name type="scientific">Fuscibacter oryzae</name>
    <dbReference type="NCBI Taxonomy" id="2803939"/>
    <lineage>
        <taxon>Bacteria</taxon>
        <taxon>Pseudomonadati</taxon>
        <taxon>Pseudomonadota</taxon>
        <taxon>Alphaproteobacteria</taxon>
        <taxon>Rhodobacterales</taxon>
        <taxon>Paracoccaceae</taxon>
        <taxon>Fuscibacter</taxon>
    </lineage>
</organism>
<comment type="caution">
    <text evidence="6">The sequence shown here is derived from an EMBL/GenBank/DDBJ whole genome shotgun (WGS) entry which is preliminary data.</text>
</comment>
<evidence type="ECO:0000313" key="7">
    <source>
        <dbReference type="Proteomes" id="UP000619033"/>
    </source>
</evidence>
<feature type="domain" description="CENP-V/GFA" evidence="5">
    <location>
        <begin position="8"/>
        <end position="115"/>
    </location>
</feature>
<keyword evidence="2" id="KW-0479">Metal-binding</keyword>
<evidence type="ECO:0000259" key="5">
    <source>
        <dbReference type="Pfam" id="PF04828"/>
    </source>
</evidence>
<dbReference type="GO" id="GO:0016846">
    <property type="term" value="F:carbon-sulfur lyase activity"/>
    <property type="evidence" value="ECO:0007669"/>
    <property type="project" value="InterPro"/>
</dbReference>
<gene>
    <name evidence="6" type="ORF">JI744_09965</name>
</gene>
<evidence type="ECO:0000256" key="3">
    <source>
        <dbReference type="ARBA" id="ARBA00022833"/>
    </source>
</evidence>
<evidence type="ECO:0000313" key="6">
    <source>
        <dbReference type="EMBL" id="MBL4928429.1"/>
    </source>
</evidence>
<dbReference type="SUPFAM" id="SSF51316">
    <property type="entry name" value="Mss4-like"/>
    <property type="match status" value="1"/>
</dbReference>
<dbReference type="GO" id="GO:0046872">
    <property type="term" value="F:metal ion binding"/>
    <property type="evidence" value="ECO:0007669"/>
    <property type="project" value="UniProtKB-KW"/>
</dbReference>
<dbReference type="AlphaFoldDB" id="A0A8J7MVP4"/>
<keyword evidence="7" id="KW-1185">Reference proteome</keyword>
<proteinExistence type="inferred from homology"/>
<evidence type="ECO:0000256" key="4">
    <source>
        <dbReference type="ARBA" id="ARBA00023239"/>
    </source>
</evidence>
<sequence length="145" mass="16038">MAELNGGCAHVHTHAKAGPIDNHVCHCNVCKGVTGQQTTHVAFFNYADLEVDHPEKLKRVPFNKDNPDGPLEICLCTDCGVAIMLDDKQHRIRVAVPNVMGYDDANFPKATYHAFYDTSKGYAKPDDGRPVYEGLRPDFVWPKGA</sequence>
<dbReference type="Pfam" id="PF04828">
    <property type="entry name" value="GFA"/>
    <property type="match status" value="1"/>
</dbReference>
<dbReference type="InterPro" id="IPR011057">
    <property type="entry name" value="Mss4-like_sf"/>
</dbReference>
<dbReference type="Proteomes" id="UP000619033">
    <property type="component" value="Unassembled WGS sequence"/>
</dbReference>
<evidence type="ECO:0000256" key="2">
    <source>
        <dbReference type="ARBA" id="ARBA00022723"/>
    </source>
</evidence>
<reference evidence="6" key="1">
    <citation type="submission" date="2021-01" db="EMBL/GenBank/DDBJ databases">
        <title>Genome seq and assembly of Tabrizicola sp. KVB23.</title>
        <authorList>
            <person name="Chhetri G."/>
        </authorList>
    </citation>
    <scope>NUCLEOTIDE SEQUENCE</scope>
    <source>
        <strain evidence="6">KVB23</strain>
    </source>
</reference>
<evidence type="ECO:0000256" key="1">
    <source>
        <dbReference type="ARBA" id="ARBA00005495"/>
    </source>
</evidence>
<protein>
    <submittedName>
        <fullName evidence="6">GFA family protein</fullName>
    </submittedName>
</protein>
<dbReference type="InterPro" id="IPR006913">
    <property type="entry name" value="CENP-V/GFA"/>
</dbReference>
<keyword evidence="3" id="KW-0862">Zinc</keyword>
<comment type="similarity">
    <text evidence="1">Belongs to the Gfa family.</text>
</comment>
<name>A0A8J7MVP4_9RHOB</name>
<keyword evidence="4" id="KW-0456">Lyase</keyword>
<dbReference type="PANTHER" id="PTHR33337">
    <property type="entry name" value="GFA DOMAIN-CONTAINING PROTEIN"/>
    <property type="match status" value="1"/>
</dbReference>
<dbReference type="RefSeq" id="WP_202660209.1">
    <property type="nucleotide sequence ID" value="NZ_JAESVP010000004.1"/>
</dbReference>
<accession>A0A8J7MVP4</accession>